<evidence type="ECO:0000313" key="4">
    <source>
        <dbReference type="Proteomes" id="UP000002971"/>
    </source>
</evidence>
<name>F7QZ88_9LACO</name>
<evidence type="ECO:0000256" key="1">
    <source>
        <dbReference type="ARBA" id="ARBA00008791"/>
    </source>
</evidence>
<gene>
    <name evidence="3" type="ORF">LRU_00731</name>
</gene>
<reference evidence="3 4" key="1">
    <citation type="journal article" date="2011" name="J. Bacteriol.">
        <title>Genome Sequence of Lactobacillus ruminis SPM0211, Isolated from a Fecal Sample from a Healthy Korean.</title>
        <authorList>
            <person name="Lee S."/>
            <person name="Cho Y.J."/>
            <person name="Lee A.H."/>
            <person name="Chun J."/>
            <person name="Ha N.J."/>
            <person name="Ko G."/>
        </authorList>
    </citation>
    <scope>NUCLEOTIDE SEQUENCE [LARGE SCALE GENOMIC DNA]</scope>
    <source>
        <strain evidence="3 4">SPM0211</strain>
    </source>
</reference>
<dbReference type="InterPro" id="IPR006016">
    <property type="entry name" value="UspA"/>
</dbReference>
<comment type="similarity">
    <text evidence="1">Belongs to the universal stress protein A family.</text>
</comment>
<evidence type="ECO:0000259" key="2">
    <source>
        <dbReference type="Pfam" id="PF00582"/>
    </source>
</evidence>
<evidence type="ECO:0000313" key="3">
    <source>
        <dbReference type="EMBL" id="EGM53595.1"/>
    </source>
</evidence>
<dbReference type="CDD" id="cd00293">
    <property type="entry name" value="USP-like"/>
    <property type="match status" value="1"/>
</dbReference>
<comment type="caution">
    <text evidence="3">The sequence shown here is derived from an EMBL/GenBank/DDBJ whole genome shotgun (WGS) entry which is preliminary data.</text>
</comment>
<organism evidence="3 4">
    <name type="scientific">Ligilactobacillus ruminis SPM0211</name>
    <dbReference type="NCBI Taxonomy" id="1040964"/>
    <lineage>
        <taxon>Bacteria</taxon>
        <taxon>Bacillati</taxon>
        <taxon>Bacillota</taxon>
        <taxon>Bacilli</taxon>
        <taxon>Lactobacillales</taxon>
        <taxon>Lactobacillaceae</taxon>
        <taxon>Ligilactobacillus</taxon>
    </lineage>
</organism>
<dbReference type="Proteomes" id="UP000002971">
    <property type="component" value="Unassembled WGS sequence"/>
</dbReference>
<protein>
    <submittedName>
        <fullName evidence="3">Universal stress protein UspA</fullName>
    </submittedName>
</protein>
<dbReference type="AlphaFoldDB" id="F7QZ88"/>
<dbReference type="EMBL" id="AFOJ01000002">
    <property type="protein sequence ID" value="EGM53595.1"/>
    <property type="molecule type" value="Genomic_DNA"/>
</dbReference>
<dbReference type="PANTHER" id="PTHR46268">
    <property type="entry name" value="STRESS RESPONSE PROTEIN NHAX"/>
    <property type="match status" value="1"/>
</dbReference>
<feature type="domain" description="UspA" evidence="2">
    <location>
        <begin position="9"/>
        <end position="152"/>
    </location>
</feature>
<dbReference type="Pfam" id="PF00582">
    <property type="entry name" value="Usp"/>
    <property type="match status" value="1"/>
</dbReference>
<dbReference type="InterPro" id="IPR014729">
    <property type="entry name" value="Rossmann-like_a/b/a_fold"/>
</dbReference>
<dbReference type="PRINTS" id="PR01438">
    <property type="entry name" value="UNVRSLSTRESS"/>
</dbReference>
<dbReference type="Gene3D" id="3.40.50.620">
    <property type="entry name" value="HUPs"/>
    <property type="match status" value="1"/>
</dbReference>
<sequence length="152" mass="16686">MVNMTEQKYTTILVPVDGSKAANLAFDRGVEIAKRNHSHLDVLNVIDLNQFTVSFAGMVDASGDVVYQAFEDVSDYLNDLVERAHKAGLNDVSMHVRYGSPRSVIAKEFIKDHGTDLIVMGPTGSNPVERLFLGSVTDYVTRTAPCDIVIAR</sequence>
<dbReference type="SUPFAM" id="SSF52402">
    <property type="entry name" value="Adenine nucleotide alpha hydrolases-like"/>
    <property type="match status" value="1"/>
</dbReference>
<proteinExistence type="inferred from homology"/>
<accession>F7QZ88</accession>
<dbReference type="InterPro" id="IPR006015">
    <property type="entry name" value="Universal_stress_UspA"/>
</dbReference>
<dbReference type="PANTHER" id="PTHR46268:SF6">
    <property type="entry name" value="UNIVERSAL STRESS PROTEIN UP12"/>
    <property type="match status" value="1"/>
</dbReference>